<feature type="compositionally biased region" description="Basic and acidic residues" evidence="1">
    <location>
        <begin position="28"/>
        <end position="38"/>
    </location>
</feature>
<feature type="region of interest" description="Disordered" evidence="1">
    <location>
        <begin position="1"/>
        <end position="38"/>
    </location>
</feature>
<organism evidence="2 3">
    <name type="scientific">SAR324 cluster bacterium</name>
    <dbReference type="NCBI Taxonomy" id="2024889"/>
    <lineage>
        <taxon>Bacteria</taxon>
        <taxon>Deltaproteobacteria</taxon>
        <taxon>SAR324 cluster</taxon>
    </lineage>
</organism>
<sequence>MSTETLPLKQPGNAPEIPASSGSAKFGSLDKRTAQEEIKKSKAANKLATYFNKILEQYFENPTDIKLALKEVPDLQVNIAHVLKNHKLNDAQKAQLIAKFINERLGVEVAVLKPRDASRVQGTHPIPEEHKQETDPDVEIHQSKYAGSLPYLAHTSRFEVNYPLQRLSLREEKPGSLFKIAQESGIA</sequence>
<dbReference type="EMBL" id="JAAZON010000070">
    <property type="protein sequence ID" value="NMC61889.1"/>
    <property type="molecule type" value="Genomic_DNA"/>
</dbReference>
<name>A0A7X9IJB7_9DELT</name>
<protein>
    <submittedName>
        <fullName evidence="2">Uncharacterized protein</fullName>
    </submittedName>
</protein>
<accession>A0A7X9IJB7</accession>
<proteinExistence type="predicted"/>
<comment type="caution">
    <text evidence="2">The sequence shown here is derived from an EMBL/GenBank/DDBJ whole genome shotgun (WGS) entry which is preliminary data.</text>
</comment>
<reference evidence="2 3" key="1">
    <citation type="journal article" date="2020" name="Biotechnol. Biofuels">
        <title>New insights from the biogas microbiome by comprehensive genome-resolved metagenomics of nearly 1600 species originating from multiple anaerobic digesters.</title>
        <authorList>
            <person name="Campanaro S."/>
            <person name="Treu L."/>
            <person name="Rodriguez-R L.M."/>
            <person name="Kovalovszki A."/>
            <person name="Ziels R.M."/>
            <person name="Maus I."/>
            <person name="Zhu X."/>
            <person name="Kougias P.G."/>
            <person name="Basile A."/>
            <person name="Luo G."/>
            <person name="Schluter A."/>
            <person name="Konstantinidis K.T."/>
            <person name="Angelidaki I."/>
        </authorList>
    </citation>
    <scope>NUCLEOTIDE SEQUENCE [LARGE SCALE GENOMIC DNA]</scope>
    <source>
        <strain evidence="2">AS27yjCOA_65</strain>
    </source>
</reference>
<dbReference type="Proteomes" id="UP000524246">
    <property type="component" value="Unassembled WGS sequence"/>
</dbReference>
<evidence type="ECO:0000313" key="2">
    <source>
        <dbReference type="EMBL" id="NMC61889.1"/>
    </source>
</evidence>
<evidence type="ECO:0000313" key="3">
    <source>
        <dbReference type="Proteomes" id="UP000524246"/>
    </source>
</evidence>
<dbReference type="AlphaFoldDB" id="A0A7X9IJB7"/>
<gene>
    <name evidence="2" type="ORF">GYA55_01835</name>
</gene>
<evidence type="ECO:0000256" key="1">
    <source>
        <dbReference type="SAM" id="MobiDB-lite"/>
    </source>
</evidence>